<dbReference type="Pfam" id="PF20431">
    <property type="entry name" value="E_motif"/>
    <property type="match status" value="1"/>
</dbReference>
<dbReference type="NCBIfam" id="TIGR00756">
    <property type="entry name" value="PPR"/>
    <property type="match status" value="5"/>
</dbReference>
<dbReference type="Gene3D" id="1.25.40.10">
    <property type="entry name" value="Tetratricopeptide repeat domain"/>
    <property type="match status" value="4"/>
</dbReference>
<dbReference type="GO" id="GO:0009451">
    <property type="term" value="P:RNA modification"/>
    <property type="evidence" value="ECO:0007669"/>
    <property type="project" value="InterPro"/>
</dbReference>
<evidence type="ECO:0008006" key="7">
    <source>
        <dbReference type="Google" id="ProtNLM"/>
    </source>
</evidence>
<feature type="repeat" description="PPR" evidence="4">
    <location>
        <begin position="214"/>
        <end position="248"/>
    </location>
</feature>
<dbReference type="Pfam" id="PF01535">
    <property type="entry name" value="PPR"/>
    <property type="match status" value="3"/>
</dbReference>
<dbReference type="SUPFAM" id="SSF48452">
    <property type="entry name" value="TPR-like"/>
    <property type="match status" value="1"/>
</dbReference>
<name>A0A8T0X2J0_PANVG</name>
<dbReference type="InterPro" id="IPR002885">
    <property type="entry name" value="PPR_rpt"/>
</dbReference>
<sequence>MRRLLPTISIHPPPPCATAAAASFAIPELLSLLERAISVGDVLRLGRAAHALLVKTALTSHTLLSNRLVALYSVLPSPAAAIAAFHDLPHKNPHSYNALLAALSRGPGTLPDALHLLDAMPADSRNIVSYNTVISSLAHHGRQEDALRLVARLARDRFLGPGLAIDRFTVMHGAVLVSGVEWTIIMANAMVNAYSKSGRVDDARQVFDQISIRDSITWTSMIAGYCQAKRIDKAVQVFDMMPDKDRIAWTALISRHEQNGEEDTALELFEQMLAEGVWPTAFALVSALGACAKLGLVTRGKELHCFILRWSVGTRSVGTDPFNIFIYNALIDMYCKCGDMMAAVALFHRMPERDYISWNSMVTGFSHNGLGKQSLAIFEEMLVAGVRPTHVTFLAVLTACSHSGLVSDARLILESTEGHGLEPRAEHYAAYIDALGRNHKLEEATEFIKDLPSKIGPGACRLHGNIELAEEVAEFLFRLEPGNSGRYVMLSNIYAAAGQWDDARQVRGLMKEKGLRKDQAYSWIEVRSAKHVFVAEDMSHHEADDIYEMLGKLLDHMRIAGDPTEHQLDFC</sequence>
<dbReference type="InterPro" id="IPR011990">
    <property type="entry name" value="TPR-like_helical_dom_sf"/>
</dbReference>
<evidence type="ECO:0000256" key="4">
    <source>
        <dbReference type="PROSITE-ProRule" id="PRU00708"/>
    </source>
</evidence>
<dbReference type="Proteomes" id="UP000823388">
    <property type="component" value="Chromosome 1N"/>
</dbReference>
<organism evidence="5 6">
    <name type="scientific">Panicum virgatum</name>
    <name type="common">Blackwell switchgrass</name>
    <dbReference type="NCBI Taxonomy" id="38727"/>
    <lineage>
        <taxon>Eukaryota</taxon>
        <taxon>Viridiplantae</taxon>
        <taxon>Streptophyta</taxon>
        <taxon>Embryophyta</taxon>
        <taxon>Tracheophyta</taxon>
        <taxon>Spermatophyta</taxon>
        <taxon>Magnoliopsida</taxon>
        <taxon>Liliopsida</taxon>
        <taxon>Poales</taxon>
        <taxon>Poaceae</taxon>
        <taxon>PACMAD clade</taxon>
        <taxon>Panicoideae</taxon>
        <taxon>Panicodae</taxon>
        <taxon>Paniceae</taxon>
        <taxon>Panicinae</taxon>
        <taxon>Panicum</taxon>
        <taxon>Panicum sect. Hiantes</taxon>
    </lineage>
</organism>
<feature type="repeat" description="PPR" evidence="4">
    <location>
        <begin position="483"/>
        <end position="517"/>
    </location>
</feature>
<reference evidence="5 6" key="1">
    <citation type="submission" date="2020-05" db="EMBL/GenBank/DDBJ databases">
        <title>WGS assembly of Panicum virgatum.</title>
        <authorList>
            <person name="Lovell J.T."/>
            <person name="Jenkins J."/>
            <person name="Shu S."/>
            <person name="Juenger T.E."/>
            <person name="Schmutz J."/>
        </authorList>
    </citation>
    <scope>NUCLEOTIDE SEQUENCE [LARGE SCALE GENOMIC DNA]</scope>
    <source>
        <strain evidence="6">cv. AP13</strain>
    </source>
</reference>
<dbReference type="InterPro" id="IPR046848">
    <property type="entry name" value="E_motif"/>
</dbReference>
<dbReference type="InterPro" id="IPR046960">
    <property type="entry name" value="PPR_At4g14850-like_plant"/>
</dbReference>
<comment type="caution">
    <text evidence="5">The sequence shown here is derived from an EMBL/GenBank/DDBJ whole genome shotgun (WGS) entry which is preliminary data.</text>
</comment>
<evidence type="ECO:0000256" key="1">
    <source>
        <dbReference type="ARBA" id="ARBA00022737"/>
    </source>
</evidence>
<dbReference type="EMBL" id="CM029038">
    <property type="protein sequence ID" value="KAG2651544.1"/>
    <property type="molecule type" value="Genomic_DNA"/>
</dbReference>
<dbReference type="PANTHER" id="PTHR47926">
    <property type="entry name" value="PENTATRICOPEPTIDE REPEAT-CONTAINING PROTEIN"/>
    <property type="match status" value="1"/>
</dbReference>
<feature type="repeat" description="PPR" evidence="4">
    <location>
        <begin position="126"/>
        <end position="160"/>
    </location>
</feature>
<dbReference type="FunFam" id="1.25.40.10:FF:000280">
    <property type="entry name" value="Pentatricopeptide repeat-containing protein"/>
    <property type="match status" value="1"/>
</dbReference>
<feature type="repeat" description="PPR" evidence="4">
    <location>
        <begin position="323"/>
        <end position="357"/>
    </location>
</feature>
<dbReference type="GO" id="GO:0003723">
    <property type="term" value="F:RNA binding"/>
    <property type="evidence" value="ECO:0007669"/>
    <property type="project" value="InterPro"/>
</dbReference>
<dbReference type="PANTHER" id="PTHR47926:SF346">
    <property type="entry name" value="PENTATRICOPEPTIDE REPEAT-CONTAINING PROTEIN"/>
    <property type="match status" value="1"/>
</dbReference>
<evidence type="ECO:0000313" key="5">
    <source>
        <dbReference type="EMBL" id="KAG2651544.1"/>
    </source>
</evidence>
<comment type="similarity">
    <text evidence="3">Belongs to the PPR family. PCMP-E subfamily.</text>
</comment>
<dbReference type="Pfam" id="PF12854">
    <property type="entry name" value="PPR_1"/>
    <property type="match status" value="2"/>
</dbReference>
<proteinExistence type="inferred from homology"/>
<evidence type="ECO:0000256" key="2">
    <source>
        <dbReference type="ARBA" id="ARBA00022946"/>
    </source>
</evidence>
<accession>A0A8T0X2J0</accession>
<feature type="repeat" description="PPR" evidence="4">
    <location>
        <begin position="183"/>
        <end position="213"/>
    </location>
</feature>
<evidence type="ECO:0000313" key="6">
    <source>
        <dbReference type="Proteomes" id="UP000823388"/>
    </source>
</evidence>
<keyword evidence="2" id="KW-0809">Transit peptide</keyword>
<keyword evidence="6" id="KW-1185">Reference proteome</keyword>
<dbReference type="FunFam" id="1.25.40.10:FF:000031">
    <property type="entry name" value="Pentatricopeptide repeat-containing protein mitochondrial"/>
    <property type="match status" value="1"/>
</dbReference>
<evidence type="ECO:0000256" key="3">
    <source>
        <dbReference type="ARBA" id="ARBA00061659"/>
    </source>
</evidence>
<dbReference type="PROSITE" id="PS51375">
    <property type="entry name" value="PPR"/>
    <property type="match status" value="5"/>
</dbReference>
<dbReference type="Pfam" id="PF13041">
    <property type="entry name" value="PPR_2"/>
    <property type="match status" value="1"/>
</dbReference>
<keyword evidence="1" id="KW-0677">Repeat</keyword>
<protein>
    <recommendedName>
        <fullName evidence="7">Pentatricopeptide repeat-containing protein</fullName>
    </recommendedName>
</protein>
<gene>
    <name evidence="5" type="ORF">PVAP13_1NG289000</name>
</gene>
<dbReference type="AlphaFoldDB" id="A0A8T0X2J0"/>